<comment type="similarity">
    <text evidence="1">Belongs to the glycosyltransferase 2 family.</text>
</comment>
<dbReference type="InterPro" id="IPR029044">
    <property type="entry name" value="Nucleotide-diphossugar_trans"/>
</dbReference>
<accession>A0A1S1PR40</accession>
<dbReference type="PANTHER" id="PTHR43630">
    <property type="entry name" value="POLY-BETA-1,6-N-ACETYL-D-GLUCOSAMINE SYNTHASE"/>
    <property type="match status" value="1"/>
</dbReference>
<dbReference type="Pfam" id="PF13632">
    <property type="entry name" value="Glyco_trans_2_3"/>
    <property type="match status" value="1"/>
</dbReference>
<protein>
    <submittedName>
        <fullName evidence="7">Glycosyl transferase family 2</fullName>
    </submittedName>
</protein>
<feature type="region of interest" description="Disordered" evidence="4">
    <location>
        <begin position="416"/>
        <end position="443"/>
    </location>
</feature>
<feature type="transmembrane region" description="Helical" evidence="5">
    <location>
        <begin position="379"/>
        <end position="403"/>
    </location>
</feature>
<keyword evidence="5" id="KW-0472">Membrane</keyword>
<evidence type="ECO:0000256" key="1">
    <source>
        <dbReference type="ARBA" id="ARBA00006739"/>
    </source>
</evidence>
<keyword evidence="2" id="KW-0328">Glycosyltransferase</keyword>
<organism evidence="7 8">
    <name type="scientific">Parafrankia soli</name>
    <dbReference type="NCBI Taxonomy" id="2599596"/>
    <lineage>
        <taxon>Bacteria</taxon>
        <taxon>Bacillati</taxon>
        <taxon>Actinomycetota</taxon>
        <taxon>Actinomycetes</taxon>
        <taxon>Frankiales</taxon>
        <taxon>Frankiaceae</taxon>
        <taxon>Parafrankia</taxon>
    </lineage>
</organism>
<dbReference type="Proteomes" id="UP000179769">
    <property type="component" value="Unassembled WGS sequence"/>
</dbReference>
<feature type="transmembrane region" description="Helical" evidence="5">
    <location>
        <begin position="12"/>
        <end position="32"/>
    </location>
</feature>
<evidence type="ECO:0000313" key="7">
    <source>
        <dbReference type="EMBL" id="OHV23767.1"/>
    </source>
</evidence>
<dbReference type="PANTHER" id="PTHR43630:SF1">
    <property type="entry name" value="POLY-BETA-1,6-N-ACETYL-D-GLUCOSAMINE SYNTHASE"/>
    <property type="match status" value="1"/>
</dbReference>
<keyword evidence="8" id="KW-1185">Reference proteome</keyword>
<keyword evidence="3 7" id="KW-0808">Transferase</keyword>
<feature type="transmembrane region" description="Helical" evidence="5">
    <location>
        <begin position="306"/>
        <end position="328"/>
    </location>
</feature>
<evidence type="ECO:0000256" key="4">
    <source>
        <dbReference type="SAM" id="MobiDB-lite"/>
    </source>
</evidence>
<dbReference type="InterPro" id="IPR001173">
    <property type="entry name" value="Glyco_trans_2-like"/>
</dbReference>
<comment type="caution">
    <text evidence="7">The sequence shown here is derived from an EMBL/GenBank/DDBJ whole genome shotgun (WGS) entry which is preliminary data.</text>
</comment>
<dbReference type="OrthoDB" id="9806824at2"/>
<keyword evidence="5" id="KW-1133">Transmembrane helix</keyword>
<dbReference type="Gene3D" id="3.90.550.10">
    <property type="entry name" value="Spore Coat Polysaccharide Biosynthesis Protein SpsA, Chain A"/>
    <property type="match status" value="1"/>
</dbReference>
<gene>
    <name evidence="7" type="ORF">BBK14_24085</name>
</gene>
<dbReference type="SUPFAM" id="SSF53448">
    <property type="entry name" value="Nucleotide-diphospho-sugar transferases"/>
    <property type="match status" value="1"/>
</dbReference>
<name>A0A1S1PR40_9ACTN</name>
<evidence type="ECO:0000259" key="6">
    <source>
        <dbReference type="Pfam" id="PF13632"/>
    </source>
</evidence>
<evidence type="ECO:0000313" key="8">
    <source>
        <dbReference type="Proteomes" id="UP000179769"/>
    </source>
</evidence>
<evidence type="ECO:0000256" key="2">
    <source>
        <dbReference type="ARBA" id="ARBA00022676"/>
    </source>
</evidence>
<keyword evidence="5" id="KW-0812">Transmembrane</keyword>
<feature type="domain" description="Glycosyltransferase 2-like" evidence="6">
    <location>
        <begin position="142"/>
        <end position="358"/>
    </location>
</feature>
<reference evidence="8" key="1">
    <citation type="submission" date="2016-07" db="EMBL/GenBank/DDBJ databases">
        <title>Frankia sp. NRRL B-16219 Genome sequencing.</title>
        <authorList>
            <person name="Ghodhbane-Gtari F."/>
            <person name="Swanson E."/>
            <person name="Gueddou A."/>
            <person name="Louati M."/>
            <person name="Nouioui I."/>
            <person name="Hezbri K."/>
            <person name="Abebe-Akele F."/>
            <person name="Simpson S."/>
            <person name="Morris K."/>
            <person name="Thomas K."/>
            <person name="Gtari M."/>
            <person name="Tisa L.S."/>
        </authorList>
    </citation>
    <scope>NUCLEOTIDE SEQUENCE [LARGE SCALE GENOMIC DNA]</scope>
    <source>
        <strain evidence="8">NRRL B-16219</strain>
    </source>
</reference>
<proteinExistence type="inferred from homology"/>
<evidence type="ECO:0000256" key="5">
    <source>
        <dbReference type="SAM" id="Phobius"/>
    </source>
</evidence>
<dbReference type="GO" id="GO:0016757">
    <property type="term" value="F:glycosyltransferase activity"/>
    <property type="evidence" value="ECO:0007669"/>
    <property type="project" value="UniProtKB-KW"/>
</dbReference>
<feature type="transmembrane region" description="Helical" evidence="5">
    <location>
        <begin position="348"/>
        <end position="367"/>
    </location>
</feature>
<evidence type="ECO:0000256" key="3">
    <source>
        <dbReference type="ARBA" id="ARBA00022679"/>
    </source>
</evidence>
<sequence>MNLLDTDGRDARLLAATMITFGMVYLFAMLVLSRVHRPRTGTPPDGLFFVFVMPCLNEEAVIEASLRRLLLPPATNRRALVVDDGSDDRTSLIVRGVADDRVWLLRREPPDARRGKGAALNAAVAHLATRPEIAARDPDDVIIAVVDADGRLDPHSVEAVAPYFADPRTAGVQTGVRINNRHTSLLARLQDMEFVIYTDVFQRGRGQLDNVGLGGNGQFVRLSALRSLGGDPWSHSLTEDLDLGVRLLLTGWRNQFCPQADVHQQGVVRLGRLLRQRSRWFQGHLQSWALMPRVLRQARARALPDMLFHLSSPLLILLASLLTAAFVLSTVGVLTSWLAGGPAPDPRYFLGAYLMAAGPALVCALIYRSREPLVGFGVVRLAGYAHLYMLYALVWFVAGWWAMGRVVSGRTSWHKTARTPESAPPTPLQPVSAAPAAPEGPDR</sequence>
<dbReference type="EMBL" id="MAXA01000239">
    <property type="protein sequence ID" value="OHV23767.1"/>
    <property type="molecule type" value="Genomic_DNA"/>
</dbReference>
<dbReference type="RefSeq" id="WP_071065806.1">
    <property type="nucleotide sequence ID" value="NZ_MAXA01000239.1"/>
</dbReference>
<dbReference type="AlphaFoldDB" id="A0A1S1PR40"/>